<keyword evidence="5 12" id="KW-0812">Transmembrane</keyword>
<keyword evidence="3 12" id="KW-0813">Transport</keyword>
<accession>A0AAV4R827</accession>
<dbReference type="GO" id="GO:0016020">
    <property type="term" value="C:membrane"/>
    <property type="evidence" value="ECO:0007669"/>
    <property type="project" value="UniProtKB-SubCell"/>
</dbReference>
<keyword evidence="8 12" id="KW-0406">Ion transport</keyword>
<keyword evidence="15" id="KW-1185">Reference proteome</keyword>
<evidence type="ECO:0000256" key="10">
    <source>
        <dbReference type="ARBA" id="ARBA00023201"/>
    </source>
</evidence>
<keyword evidence="4 12" id="KW-0894">Sodium channel</keyword>
<evidence type="ECO:0000256" key="12">
    <source>
        <dbReference type="RuleBase" id="RU000679"/>
    </source>
</evidence>
<comment type="caution">
    <text evidence="14">The sequence shown here is derived from an EMBL/GenBank/DDBJ whole genome shotgun (WGS) entry which is preliminary data.</text>
</comment>
<evidence type="ECO:0000256" key="5">
    <source>
        <dbReference type="ARBA" id="ARBA00022692"/>
    </source>
</evidence>
<dbReference type="AlphaFoldDB" id="A0AAV4R827"/>
<evidence type="ECO:0000256" key="13">
    <source>
        <dbReference type="SAM" id="Phobius"/>
    </source>
</evidence>
<sequence length="141" mass="16501">MAITLAGRLRSSLRRHLYIHCFSVLFSRRRNGWRFSRLCPGRKGTEIFDTIDHGTFFCRRTGEKEAQIESLAKDFAANKISAAGVSYIVSDRTRLRRALWFISVMACIIIMGYMTVRVIMEYLQYPKVLIKEASFFFFSFY</sequence>
<protein>
    <submittedName>
        <fullName evidence="14">Uncharacterized protein</fullName>
    </submittedName>
</protein>
<dbReference type="Proteomes" id="UP001054945">
    <property type="component" value="Unassembled WGS sequence"/>
</dbReference>
<keyword evidence="6 13" id="KW-1133">Transmembrane helix</keyword>
<keyword evidence="7" id="KW-0915">Sodium</keyword>
<evidence type="ECO:0000256" key="1">
    <source>
        <dbReference type="ARBA" id="ARBA00004141"/>
    </source>
</evidence>
<evidence type="ECO:0000256" key="2">
    <source>
        <dbReference type="ARBA" id="ARBA00007193"/>
    </source>
</evidence>
<evidence type="ECO:0000313" key="15">
    <source>
        <dbReference type="Proteomes" id="UP001054945"/>
    </source>
</evidence>
<evidence type="ECO:0000256" key="11">
    <source>
        <dbReference type="ARBA" id="ARBA00023303"/>
    </source>
</evidence>
<keyword evidence="11 12" id="KW-0407">Ion channel</keyword>
<reference evidence="14 15" key="1">
    <citation type="submission" date="2021-06" db="EMBL/GenBank/DDBJ databases">
        <title>Caerostris extrusa draft genome.</title>
        <authorList>
            <person name="Kono N."/>
            <person name="Arakawa K."/>
        </authorList>
    </citation>
    <scope>NUCLEOTIDE SEQUENCE [LARGE SCALE GENOMIC DNA]</scope>
</reference>
<keyword evidence="9 13" id="KW-0472">Membrane</keyword>
<dbReference type="Pfam" id="PF00858">
    <property type="entry name" value="ASC"/>
    <property type="match status" value="1"/>
</dbReference>
<comment type="subcellular location">
    <subcellularLocation>
        <location evidence="1">Membrane</location>
        <topology evidence="1">Multi-pass membrane protein</topology>
    </subcellularLocation>
</comment>
<proteinExistence type="inferred from homology"/>
<evidence type="ECO:0000256" key="4">
    <source>
        <dbReference type="ARBA" id="ARBA00022461"/>
    </source>
</evidence>
<keyword evidence="10 12" id="KW-0739">Sodium transport</keyword>
<evidence type="ECO:0000256" key="6">
    <source>
        <dbReference type="ARBA" id="ARBA00022989"/>
    </source>
</evidence>
<evidence type="ECO:0000256" key="3">
    <source>
        <dbReference type="ARBA" id="ARBA00022448"/>
    </source>
</evidence>
<evidence type="ECO:0000256" key="7">
    <source>
        <dbReference type="ARBA" id="ARBA00023053"/>
    </source>
</evidence>
<dbReference type="EMBL" id="BPLR01007354">
    <property type="protein sequence ID" value="GIY16248.1"/>
    <property type="molecule type" value="Genomic_DNA"/>
</dbReference>
<evidence type="ECO:0000256" key="9">
    <source>
        <dbReference type="ARBA" id="ARBA00023136"/>
    </source>
</evidence>
<dbReference type="GO" id="GO:0005272">
    <property type="term" value="F:sodium channel activity"/>
    <property type="evidence" value="ECO:0007669"/>
    <property type="project" value="UniProtKB-KW"/>
</dbReference>
<organism evidence="14 15">
    <name type="scientific">Caerostris extrusa</name>
    <name type="common">Bark spider</name>
    <name type="synonym">Caerostris bankana</name>
    <dbReference type="NCBI Taxonomy" id="172846"/>
    <lineage>
        <taxon>Eukaryota</taxon>
        <taxon>Metazoa</taxon>
        <taxon>Ecdysozoa</taxon>
        <taxon>Arthropoda</taxon>
        <taxon>Chelicerata</taxon>
        <taxon>Arachnida</taxon>
        <taxon>Araneae</taxon>
        <taxon>Araneomorphae</taxon>
        <taxon>Entelegynae</taxon>
        <taxon>Araneoidea</taxon>
        <taxon>Araneidae</taxon>
        <taxon>Caerostris</taxon>
    </lineage>
</organism>
<feature type="transmembrane region" description="Helical" evidence="13">
    <location>
        <begin position="98"/>
        <end position="120"/>
    </location>
</feature>
<evidence type="ECO:0000313" key="14">
    <source>
        <dbReference type="EMBL" id="GIY16248.1"/>
    </source>
</evidence>
<comment type="similarity">
    <text evidence="2 12">Belongs to the amiloride-sensitive sodium channel (TC 1.A.6) family.</text>
</comment>
<gene>
    <name evidence="14" type="primary">AVEN_223113_1</name>
    <name evidence="14" type="ORF">CEXT_619811</name>
</gene>
<dbReference type="InterPro" id="IPR001873">
    <property type="entry name" value="ENaC"/>
</dbReference>
<name>A0AAV4R827_CAEEX</name>
<evidence type="ECO:0000256" key="8">
    <source>
        <dbReference type="ARBA" id="ARBA00023065"/>
    </source>
</evidence>